<reference evidence="10 11" key="1">
    <citation type="submission" date="2016-09" db="EMBL/GenBank/DDBJ databases">
        <title>Rhizobium sp. nov., a novel species isolated from the rice rhizosphere.</title>
        <authorList>
            <person name="Zhao J."/>
            <person name="Zhang X."/>
        </authorList>
    </citation>
    <scope>NUCLEOTIDE SEQUENCE [LARGE SCALE GENOMIC DNA]</scope>
    <source>
        <strain evidence="10 11">1.7048</strain>
    </source>
</reference>
<dbReference type="NCBIfam" id="TIGR00358">
    <property type="entry name" value="3_prime_RNase"/>
    <property type="match status" value="1"/>
</dbReference>
<evidence type="ECO:0000256" key="3">
    <source>
        <dbReference type="ARBA" id="ARBA00022722"/>
    </source>
</evidence>
<dbReference type="InterPro" id="IPR040476">
    <property type="entry name" value="CSD2"/>
</dbReference>
<feature type="domain" description="S1 motif" evidence="9">
    <location>
        <begin position="676"/>
        <end position="757"/>
    </location>
</feature>
<evidence type="ECO:0000256" key="6">
    <source>
        <dbReference type="ARBA" id="ARBA00022884"/>
    </source>
</evidence>
<dbReference type="InterPro" id="IPR001900">
    <property type="entry name" value="RNase_II/R"/>
</dbReference>
<dbReference type="GO" id="GO:0005829">
    <property type="term" value="C:cytosol"/>
    <property type="evidence" value="ECO:0007669"/>
    <property type="project" value="TreeGrafter"/>
</dbReference>
<feature type="region of interest" description="Disordered" evidence="8">
    <location>
        <begin position="1"/>
        <end position="32"/>
    </location>
</feature>
<evidence type="ECO:0000256" key="2">
    <source>
        <dbReference type="ARBA" id="ARBA00022490"/>
    </source>
</evidence>
<dbReference type="NCBIfam" id="TIGR02063">
    <property type="entry name" value="RNase_R"/>
    <property type="match status" value="1"/>
</dbReference>
<comment type="caution">
    <text evidence="10">The sequence shown here is derived from an EMBL/GenBank/DDBJ whole genome shotgun (WGS) entry which is preliminary data.</text>
</comment>
<dbReference type="Proteomes" id="UP000186364">
    <property type="component" value="Unassembled WGS sequence"/>
</dbReference>
<dbReference type="PROSITE" id="PS50126">
    <property type="entry name" value="S1"/>
    <property type="match status" value="1"/>
</dbReference>
<dbReference type="EMBL" id="MKIP01000057">
    <property type="protein sequence ID" value="OLP58456.1"/>
    <property type="molecule type" value="Genomic_DNA"/>
</dbReference>
<evidence type="ECO:0000256" key="4">
    <source>
        <dbReference type="ARBA" id="ARBA00022801"/>
    </source>
</evidence>
<dbReference type="InterPro" id="IPR004476">
    <property type="entry name" value="RNase_II/RNase_R"/>
</dbReference>
<evidence type="ECO:0000256" key="5">
    <source>
        <dbReference type="ARBA" id="ARBA00022839"/>
    </source>
</evidence>
<dbReference type="Pfam" id="PF17876">
    <property type="entry name" value="CSD2"/>
    <property type="match status" value="1"/>
</dbReference>
<keyword evidence="4 7" id="KW-0378">Hydrolase</keyword>
<comment type="similarity">
    <text evidence="7">Belongs to the RNR ribonuclease family. RNase R subfamily.</text>
</comment>
<dbReference type="Pfam" id="PF00575">
    <property type="entry name" value="S1"/>
    <property type="match status" value="1"/>
</dbReference>
<dbReference type="InterPro" id="IPR012340">
    <property type="entry name" value="NA-bd_OB-fold"/>
</dbReference>
<evidence type="ECO:0000256" key="1">
    <source>
        <dbReference type="ARBA" id="ARBA00001849"/>
    </source>
</evidence>
<dbReference type="InterPro" id="IPR022966">
    <property type="entry name" value="RNase_II/R_CS"/>
</dbReference>
<keyword evidence="5 7" id="KW-0269">Exonuclease</keyword>
<evidence type="ECO:0000256" key="8">
    <source>
        <dbReference type="SAM" id="MobiDB-lite"/>
    </source>
</evidence>
<evidence type="ECO:0000259" key="9">
    <source>
        <dbReference type="PROSITE" id="PS50126"/>
    </source>
</evidence>
<dbReference type="Gene3D" id="2.40.50.140">
    <property type="entry name" value="Nucleic acid-binding proteins"/>
    <property type="match status" value="1"/>
</dbReference>
<evidence type="ECO:0000256" key="7">
    <source>
        <dbReference type="HAMAP-Rule" id="MF_01895"/>
    </source>
</evidence>
<feature type="compositionally biased region" description="Basic and acidic residues" evidence="8">
    <location>
        <begin position="1"/>
        <end position="13"/>
    </location>
</feature>
<evidence type="ECO:0000313" key="11">
    <source>
        <dbReference type="Proteomes" id="UP000186364"/>
    </source>
</evidence>
<dbReference type="InterPro" id="IPR011805">
    <property type="entry name" value="RNase_R"/>
</dbReference>
<dbReference type="GO" id="GO:0006402">
    <property type="term" value="P:mRNA catabolic process"/>
    <property type="evidence" value="ECO:0007669"/>
    <property type="project" value="TreeGrafter"/>
</dbReference>
<comment type="subcellular location">
    <subcellularLocation>
        <location evidence="7">Cytoplasm</location>
    </subcellularLocation>
</comment>
<dbReference type="PANTHER" id="PTHR23355:SF9">
    <property type="entry name" value="DIS3-LIKE EXONUCLEASE 2"/>
    <property type="match status" value="1"/>
</dbReference>
<dbReference type="SMART" id="SM00316">
    <property type="entry name" value="S1"/>
    <property type="match status" value="1"/>
</dbReference>
<name>A0A1Q9ASU0_9HYPH</name>
<dbReference type="AlphaFoldDB" id="A0A1Q9ASU0"/>
<evidence type="ECO:0000313" key="10">
    <source>
        <dbReference type="EMBL" id="OLP58456.1"/>
    </source>
</evidence>
<comment type="function">
    <text evidence="7">3'-5' exoribonuclease that releases 5'-nucleoside monophosphates and is involved in maturation of structured RNAs.</text>
</comment>
<dbReference type="PANTHER" id="PTHR23355">
    <property type="entry name" value="RIBONUCLEASE"/>
    <property type="match status" value="1"/>
</dbReference>
<accession>A0A1Q9ASU0</accession>
<dbReference type="GO" id="GO:0008859">
    <property type="term" value="F:exoribonuclease II activity"/>
    <property type="evidence" value="ECO:0007669"/>
    <property type="project" value="UniProtKB-UniRule"/>
</dbReference>
<keyword evidence="3 7" id="KW-0540">Nuclease</keyword>
<keyword evidence="2 7" id="KW-0963">Cytoplasm</keyword>
<feature type="region of interest" description="Disordered" evidence="8">
    <location>
        <begin position="763"/>
        <end position="796"/>
    </location>
</feature>
<dbReference type="HAMAP" id="MF_01895">
    <property type="entry name" value="RNase_R"/>
    <property type="match status" value="1"/>
</dbReference>
<dbReference type="Pfam" id="PF00773">
    <property type="entry name" value="RNB"/>
    <property type="match status" value="1"/>
</dbReference>
<dbReference type="SMART" id="SM00955">
    <property type="entry name" value="RNB"/>
    <property type="match status" value="1"/>
</dbReference>
<sequence>MTKPPREPRERTGKSTLRLGARRKAADMAGESDAQAPIIHGVVPPRDVLMRFLTENPDRASKREIAKAFGLKGDQRVGLKDLLRALEEDGLLEKKRKALTRPGALPPVTVLDITTRDHDGELIARPAEWPEDAGVAPAVLIRQSQIAKSKGKQAVGGIGDRVLAKIFASKGETGPAYTARIVKVLDRKRSANAALGVYKTMASGGGRVLPIEKRGEELIVDAGAEGEAKDGDLVEIEIERSGRFGLARARVSNVIGSVATEKAISMIAIHAHGIPYVFPDRVIEEAEAAGPATMSKREDWRTLPLVTIDPADAKDHDDAVHAEPDTTPENEGGVVVTVAIADVSWYVRPRSALDQEALKRGNSVYFPDRVVPMLPERISNELCSLKEGVDRPALAVRMRFSKDGRKLGHSFHRIMMRSAAKLAYAQAQAAIDGKPDNQTGPLLEPILKPLWDAYAILKRGRERRQPLELDMPERKIVLKPDGTVDRVFVPDRLDAHKLIEEMMIQANVAAAETLEAKRQVLVYRVHDAPSLAKQEGLREFLNTLDISLMKGGNLRANHFNGILAKAEGKPYAELVNQMVLRSQSQAVYSPENIGHFGLNLMKYAHFTSPIRRYADLIVHRALVGVLGLGEGGITPAEEAGLNDIAAEISTFERRAMAAERDTVDRLIAHHLSARVQEEFDGRVSGVTKSGLFISLPEYGADGFIPISTLGRDYYIYDEAHQALSGERSGLGFRLGDSVRVKLVEAVPLAGALRFEMISDGNPMPTATRSFHKAGRRDRAGGRRAPPAGTRPPRGRR</sequence>
<dbReference type="GO" id="GO:0003723">
    <property type="term" value="F:RNA binding"/>
    <property type="evidence" value="ECO:0007669"/>
    <property type="project" value="UniProtKB-UniRule"/>
</dbReference>
<dbReference type="InterPro" id="IPR003029">
    <property type="entry name" value="S1_domain"/>
</dbReference>
<keyword evidence="11" id="KW-1185">Reference proteome</keyword>
<proteinExistence type="inferred from homology"/>
<keyword evidence="6 7" id="KW-0694">RNA-binding</keyword>
<organism evidence="10 11">
    <name type="scientific">Xaviernesmea oryzae</name>
    <dbReference type="NCBI Taxonomy" id="464029"/>
    <lineage>
        <taxon>Bacteria</taxon>
        <taxon>Pseudomonadati</taxon>
        <taxon>Pseudomonadota</taxon>
        <taxon>Alphaproteobacteria</taxon>
        <taxon>Hyphomicrobiales</taxon>
        <taxon>Rhizobiaceae</taxon>
        <taxon>Rhizobium/Agrobacterium group</taxon>
        <taxon>Xaviernesmea</taxon>
    </lineage>
</organism>
<gene>
    <name evidence="7" type="primary">rnr</name>
    <name evidence="10" type="ORF">BJF93_16400</name>
</gene>
<feature type="compositionally biased region" description="Low complexity" evidence="8">
    <location>
        <begin position="782"/>
        <end position="796"/>
    </location>
</feature>
<comment type="catalytic activity">
    <reaction evidence="1 7">
        <text>Exonucleolytic cleavage in the 3'- to 5'-direction to yield nucleoside 5'-phosphates.</text>
        <dbReference type="EC" id="3.1.13.1"/>
    </reaction>
</comment>
<dbReference type="PROSITE" id="PS01175">
    <property type="entry name" value="RIBONUCLEASE_II"/>
    <property type="match status" value="1"/>
</dbReference>
<dbReference type="EC" id="3.1.13.1" evidence="7"/>
<protein>
    <recommendedName>
        <fullName evidence="7">Ribonuclease R</fullName>
        <shortName evidence="7">RNase R</shortName>
        <ecNumber evidence="7">3.1.13.1</ecNumber>
    </recommendedName>
</protein>
<dbReference type="CDD" id="cd04471">
    <property type="entry name" value="S1_RNase_R"/>
    <property type="match status" value="1"/>
</dbReference>
<dbReference type="InterPro" id="IPR050180">
    <property type="entry name" value="RNR_Ribonuclease"/>
</dbReference>
<dbReference type="SUPFAM" id="SSF50249">
    <property type="entry name" value="Nucleic acid-binding proteins"/>
    <property type="match status" value="2"/>
</dbReference>